<evidence type="ECO:0000313" key="2">
    <source>
        <dbReference type="Proteomes" id="UP001163835"/>
    </source>
</evidence>
<accession>A0ACC1UCM4</accession>
<protein>
    <submittedName>
        <fullName evidence="1">Phosphoprotein phosphatase</fullName>
    </submittedName>
</protein>
<keyword evidence="2" id="KW-1185">Reference proteome</keyword>
<evidence type="ECO:0000313" key="1">
    <source>
        <dbReference type="EMBL" id="KAJ3814787.1"/>
    </source>
</evidence>
<gene>
    <name evidence="1" type="ORF">F5876DRAFT_86172</name>
</gene>
<dbReference type="Proteomes" id="UP001163835">
    <property type="component" value="Unassembled WGS sequence"/>
</dbReference>
<organism evidence="1 2">
    <name type="scientific">Lentinula aff. lateritia</name>
    <dbReference type="NCBI Taxonomy" id="2804960"/>
    <lineage>
        <taxon>Eukaryota</taxon>
        <taxon>Fungi</taxon>
        <taxon>Dikarya</taxon>
        <taxon>Basidiomycota</taxon>
        <taxon>Agaricomycotina</taxon>
        <taxon>Agaricomycetes</taxon>
        <taxon>Agaricomycetidae</taxon>
        <taxon>Agaricales</taxon>
        <taxon>Marasmiineae</taxon>
        <taxon>Omphalotaceae</taxon>
        <taxon>Lentinula</taxon>
    </lineage>
</organism>
<name>A0ACC1UCM4_9AGAR</name>
<dbReference type="EMBL" id="MU794960">
    <property type="protein sequence ID" value="KAJ3814787.1"/>
    <property type="molecule type" value="Genomic_DNA"/>
</dbReference>
<sequence length="559" mass="62720">MSDTTSTPSSPTSSASTLPSSASSPRLNTLSLTEERIPVSEADIAAAAALKAQANKAFASHDFPNAARLYGEAIEKNPNESTLWCNRAYARMKLEEFGYAISDASQAIKLDPKYAKAYYRRGTCYLQTLNHQKSISDFKKVLALEPQNNTVRSQLQATQKLYRKLEFEKAIELEGEKNPVDRCHEIIAEGGCELDKAYTGPKLNVTDEGKYQITPEFVEGMIEWFENGKTLPKRYVWEIVLGAYEHFIKEESLVTVNIEEGVTCDVIGDVHGQFYDLLHLYSLTGRPEPKHYLLMNGDLVDRGSWSIEVILTAFAYKWLYPKYMYINRGNHEAKDMNSTYGFEGEAKHKHGDQSYKLFAHVFTTLPLATLICPTHPPRTKKTNDILSPEGRRRFFVVHGGLFSKDEVTLDDIRKIPRVGRQPGQQGLMYPSTFLTATVLTYPSQLLWTDPQEAPGRGPSKRGVGIAFGPDVTKRWCTLNGVSGILRSHEVRQNGYQIEHNGLCTTVFSAPNYVDQAGNKGAYIRIDSFGEQSYFQFEATPHPPMRPMAYVQGGLGSMMM</sequence>
<proteinExistence type="predicted"/>
<comment type="caution">
    <text evidence="1">The sequence shown here is derived from an EMBL/GenBank/DDBJ whole genome shotgun (WGS) entry which is preliminary data.</text>
</comment>
<reference evidence="1" key="1">
    <citation type="submission" date="2022-09" db="EMBL/GenBank/DDBJ databases">
        <title>A Global Phylogenomic Analysis of the Shiitake Genus Lentinula.</title>
        <authorList>
            <consortium name="DOE Joint Genome Institute"/>
            <person name="Sierra-Patev S."/>
            <person name="Min B."/>
            <person name="Naranjo-Ortiz M."/>
            <person name="Looney B."/>
            <person name="Konkel Z."/>
            <person name="Slot J.C."/>
            <person name="Sakamoto Y."/>
            <person name="Steenwyk J.L."/>
            <person name="Rokas A."/>
            <person name="Carro J."/>
            <person name="Camarero S."/>
            <person name="Ferreira P."/>
            <person name="Molpeceres G."/>
            <person name="Ruiz-Duenas F.J."/>
            <person name="Serrano A."/>
            <person name="Henrissat B."/>
            <person name="Drula E."/>
            <person name="Hughes K.W."/>
            <person name="Mata J.L."/>
            <person name="Ishikawa N.K."/>
            <person name="Vargas-Isla R."/>
            <person name="Ushijima S."/>
            <person name="Smith C.A."/>
            <person name="Ahrendt S."/>
            <person name="Andreopoulos W."/>
            <person name="He G."/>
            <person name="Labutti K."/>
            <person name="Lipzen A."/>
            <person name="Ng V."/>
            <person name="Riley R."/>
            <person name="Sandor L."/>
            <person name="Barry K."/>
            <person name="Martinez A.T."/>
            <person name="Xiao Y."/>
            <person name="Gibbons J.G."/>
            <person name="Terashima K."/>
            <person name="Grigoriev I.V."/>
            <person name="Hibbett D.S."/>
        </authorList>
    </citation>
    <scope>NUCLEOTIDE SEQUENCE</scope>
    <source>
        <strain evidence="1">TMI1499</strain>
    </source>
</reference>